<dbReference type="InterPro" id="IPR004412">
    <property type="entry name" value="GatA"/>
</dbReference>
<keyword evidence="2 8" id="KW-0436">Ligase</keyword>
<dbReference type="EMBL" id="JAIWIY010000001">
    <property type="protein sequence ID" value="MCA2095328.1"/>
    <property type="molecule type" value="Genomic_DNA"/>
</dbReference>
<feature type="active site" description="Acyl-ester intermediate" evidence="8">
    <location>
        <position position="171"/>
    </location>
</feature>
<dbReference type="EC" id="6.3.5.7" evidence="8"/>
<proteinExistence type="inferred from homology"/>
<accession>A0ABS7YUI4</accession>
<feature type="domain" description="Amidase" evidence="9">
    <location>
        <begin position="21"/>
        <end position="457"/>
    </location>
</feature>
<dbReference type="InterPro" id="IPR036928">
    <property type="entry name" value="AS_sf"/>
</dbReference>
<evidence type="ECO:0000256" key="6">
    <source>
        <dbReference type="ARBA" id="ARBA00025295"/>
    </source>
</evidence>
<dbReference type="HAMAP" id="MF_00120">
    <property type="entry name" value="GatA"/>
    <property type="match status" value="1"/>
</dbReference>
<evidence type="ECO:0000256" key="2">
    <source>
        <dbReference type="ARBA" id="ARBA00022598"/>
    </source>
</evidence>
<keyword evidence="3 8" id="KW-0547">Nucleotide-binding</keyword>
<evidence type="ECO:0000313" key="10">
    <source>
        <dbReference type="EMBL" id="MCA2095328.1"/>
    </source>
</evidence>
<gene>
    <name evidence="8" type="primary">gatA</name>
    <name evidence="10" type="ORF">LDJ82_00075</name>
</gene>
<feature type="active site" description="Charge relay system" evidence="8">
    <location>
        <position position="72"/>
    </location>
</feature>
<feature type="active site" description="Charge relay system" evidence="8">
    <location>
        <position position="147"/>
    </location>
</feature>
<evidence type="ECO:0000256" key="7">
    <source>
        <dbReference type="ARBA" id="ARBA00047407"/>
    </source>
</evidence>
<dbReference type="PANTHER" id="PTHR11895">
    <property type="entry name" value="TRANSAMIDASE"/>
    <property type="match status" value="1"/>
</dbReference>
<dbReference type="InterPro" id="IPR023631">
    <property type="entry name" value="Amidase_dom"/>
</dbReference>
<comment type="catalytic activity">
    <reaction evidence="7 8">
        <text>L-glutamyl-tRNA(Gln) + L-glutamine + ATP + H2O = L-glutaminyl-tRNA(Gln) + L-glutamate + ADP + phosphate + H(+)</text>
        <dbReference type="Rhea" id="RHEA:17521"/>
        <dbReference type="Rhea" id="RHEA-COMP:9681"/>
        <dbReference type="Rhea" id="RHEA-COMP:9684"/>
        <dbReference type="ChEBI" id="CHEBI:15377"/>
        <dbReference type="ChEBI" id="CHEBI:15378"/>
        <dbReference type="ChEBI" id="CHEBI:29985"/>
        <dbReference type="ChEBI" id="CHEBI:30616"/>
        <dbReference type="ChEBI" id="CHEBI:43474"/>
        <dbReference type="ChEBI" id="CHEBI:58359"/>
        <dbReference type="ChEBI" id="CHEBI:78520"/>
        <dbReference type="ChEBI" id="CHEBI:78521"/>
        <dbReference type="ChEBI" id="CHEBI:456216"/>
        <dbReference type="EC" id="6.3.5.7"/>
    </reaction>
</comment>
<dbReference type="SUPFAM" id="SSF75304">
    <property type="entry name" value="Amidase signature (AS) enzymes"/>
    <property type="match status" value="1"/>
</dbReference>
<comment type="similarity">
    <text evidence="1 8">Belongs to the amidase family. GatA subfamily.</text>
</comment>
<dbReference type="InterPro" id="IPR020556">
    <property type="entry name" value="Amidase_CS"/>
</dbReference>
<dbReference type="Gene3D" id="3.90.1300.10">
    <property type="entry name" value="Amidase signature (AS) domain"/>
    <property type="match status" value="1"/>
</dbReference>
<dbReference type="Proteomes" id="UP001198374">
    <property type="component" value="Unassembled WGS sequence"/>
</dbReference>
<evidence type="ECO:0000256" key="4">
    <source>
        <dbReference type="ARBA" id="ARBA00022840"/>
    </source>
</evidence>
<comment type="function">
    <text evidence="6 8">Allows the formation of correctly charged Gln-tRNA(Gln) through the transamidation of misacylated Glu-tRNA(Gln) in organisms which lack glutaminyl-tRNA synthetase. The reaction takes place in the presence of glutamine and ATP through an activated gamma-phospho-Glu-tRNA(Gln).</text>
</comment>
<dbReference type="PROSITE" id="PS00571">
    <property type="entry name" value="AMIDASES"/>
    <property type="match status" value="1"/>
</dbReference>
<name>A0ABS7YUI4_9FIRM</name>
<dbReference type="RefSeq" id="WP_209772037.1">
    <property type="nucleotide sequence ID" value="NZ_JAGGLO010000001.1"/>
</dbReference>
<evidence type="ECO:0000256" key="1">
    <source>
        <dbReference type="ARBA" id="ARBA00008069"/>
    </source>
</evidence>
<evidence type="ECO:0000256" key="8">
    <source>
        <dbReference type="HAMAP-Rule" id="MF_00120"/>
    </source>
</evidence>
<evidence type="ECO:0000256" key="5">
    <source>
        <dbReference type="ARBA" id="ARBA00022917"/>
    </source>
</evidence>
<dbReference type="Pfam" id="PF01425">
    <property type="entry name" value="Amidase"/>
    <property type="match status" value="1"/>
</dbReference>
<sequence length="470" mass="52147">MDIKAIIEKYKNKEISVEENTKNILEKIKNDKTNAYISFDEEDSLKRARELDEKLAKGEELGSLFGLAVAVKDNISYKNMDMTCASKMLEGFRPMFDAKVVENLLKEDAIIIAKTNMDEFAMGARGKTSVYGPVKNPIDDSRVTGGSSSGSAAAVAKEDVLVALGTDTGGSVRCPASYCNIIGYKPTYSMMSRNGVVSMANTLDQVSVFGGNVSDVRTVAQAIEGPDSNDMTVRLDDYRYEVENYDFKGKKIAYIPSDDEMHNDIDPIVEKDYNIALDELKKLGANLVPINLKYSNYANQVYNVVMSSEVSSNMSRFDGIRFGYQSDKYTSVEELFINSRSEGLGEEVQRRIALGTMYLSADDNQRVYRQGLKLRTLIKKELEEVFETYDLIITPTVINLPPALDDDYRDPLSDFKSDGFNVIVNLAGMCGLSVPVRQGISGSVQFIANANEDSKLLNAGEEFLRSINEN</sequence>
<evidence type="ECO:0000259" key="9">
    <source>
        <dbReference type="Pfam" id="PF01425"/>
    </source>
</evidence>
<dbReference type="InterPro" id="IPR000120">
    <property type="entry name" value="Amidase"/>
</dbReference>
<comment type="caution">
    <text evidence="10">The sequence shown here is derived from an EMBL/GenBank/DDBJ whole genome shotgun (WGS) entry which is preliminary data.</text>
</comment>
<comment type="subunit">
    <text evidence="8">Heterotrimer of A, B and C subunits.</text>
</comment>
<evidence type="ECO:0000313" key="11">
    <source>
        <dbReference type="Proteomes" id="UP001198374"/>
    </source>
</evidence>
<evidence type="ECO:0000256" key="3">
    <source>
        <dbReference type="ARBA" id="ARBA00022741"/>
    </source>
</evidence>
<organism evidence="10 11">
    <name type="scientific">Anaerococcus degeneri</name>
    <dbReference type="NCBI Taxonomy" id="361500"/>
    <lineage>
        <taxon>Bacteria</taxon>
        <taxon>Bacillati</taxon>
        <taxon>Bacillota</taxon>
        <taxon>Tissierellia</taxon>
        <taxon>Tissierellales</taxon>
        <taxon>Peptoniphilaceae</taxon>
        <taxon>Anaerococcus</taxon>
    </lineage>
</organism>
<reference evidence="11" key="1">
    <citation type="submission" date="2023-07" db="EMBL/GenBank/DDBJ databases">
        <title>FDA dAtabase for Regulatory Grade micrObial Sequences (FDA-ARGOS): Supporting development and validation of Infectious Disease Dx tests.</title>
        <authorList>
            <person name="Sproer C."/>
            <person name="Gronow S."/>
            <person name="Severitt S."/>
            <person name="Schroder I."/>
            <person name="Tallon L."/>
            <person name="Sadzewicz L."/>
            <person name="Zhao X."/>
            <person name="Boylan J."/>
            <person name="Ott S."/>
            <person name="Bowen H."/>
            <person name="Vavikolanu K."/>
            <person name="Hazen T."/>
            <person name="Aluvathingal J."/>
            <person name="Nadendla S."/>
            <person name="Lowell S."/>
            <person name="Myers T."/>
            <person name="Yan Y."/>
        </authorList>
    </citation>
    <scope>NUCLEOTIDE SEQUENCE [LARGE SCALE GENOMIC DNA]</scope>
    <source>
        <strain evidence="11">FDAARGOS_1538</strain>
    </source>
</reference>
<dbReference type="PANTHER" id="PTHR11895:SF7">
    <property type="entry name" value="GLUTAMYL-TRNA(GLN) AMIDOTRANSFERASE SUBUNIT A, MITOCHONDRIAL"/>
    <property type="match status" value="1"/>
</dbReference>
<keyword evidence="4 8" id="KW-0067">ATP-binding</keyword>
<keyword evidence="11" id="KW-1185">Reference proteome</keyword>
<protein>
    <recommendedName>
        <fullName evidence="8">Glutamyl-tRNA(Gln) amidotransferase subunit A</fullName>
        <shortName evidence="8">Glu-ADT subunit A</shortName>
        <ecNumber evidence="8">6.3.5.7</ecNumber>
    </recommendedName>
</protein>
<keyword evidence="5 8" id="KW-0648">Protein biosynthesis</keyword>